<organism evidence="2 3">
    <name type="scientific">Mycobacterium novum</name>
    <dbReference type="NCBI Taxonomy" id="2492438"/>
    <lineage>
        <taxon>Bacteria</taxon>
        <taxon>Bacillati</taxon>
        <taxon>Actinomycetota</taxon>
        <taxon>Actinomycetes</taxon>
        <taxon>Mycobacteriales</taxon>
        <taxon>Mycobacteriaceae</taxon>
        <taxon>Mycobacterium</taxon>
    </lineage>
</organism>
<proteinExistence type="predicted"/>
<evidence type="ECO:0000313" key="3">
    <source>
        <dbReference type="Proteomes" id="UP000466997"/>
    </source>
</evidence>
<gene>
    <name evidence="2" type="ORF">MNVM_30020</name>
</gene>
<feature type="region of interest" description="Disordered" evidence="1">
    <location>
        <begin position="44"/>
        <end position="118"/>
    </location>
</feature>
<evidence type="ECO:0000256" key="1">
    <source>
        <dbReference type="SAM" id="MobiDB-lite"/>
    </source>
</evidence>
<sequence length="118" mass="13190">MVKEVSSMTTDTLPAEVLDEADRIVRAEWLRLLTAAIPERWHAVRTETPAARPRPPKLAIRCATPERRGAPPPGSPRNRSDTRRRSRRVWPTQRSPPGGLRGPDVVRRVMTGGDGPTR</sequence>
<dbReference type="AlphaFoldDB" id="A0A7I7JRQ0"/>
<evidence type="ECO:0000313" key="2">
    <source>
        <dbReference type="EMBL" id="BBX13921.1"/>
    </source>
</evidence>
<protein>
    <submittedName>
        <fullName evidence="2">Uncharacterized protein</fullName>
    </submittedName>
</protein>
<accession>A0A7I7JRQ0</accession>
<dbReference type="Proteomes" id="UP000466997">
    <property type="component" value="Chromosome"/>
</dbReference>
<reference evidence="2 3" key="1">
    <citation type="journal article" date="2019" name="Emerg. Microbes Infect.">
        <title>Comprehensive subspecies identification of 175 nontuberculous mycobacteria species based on 7547 genomic profiles.</title>
        <authorList>
            <person name="Matsumoto Y."/>
            <person name="Kinjo T."/>
            <person name="Motooka D."/>
            <person name="Nabeya D."/>
            <person name="Jung N."/>
            <person name="Uechi K."/>
            <person name="Horii T."/>
            <person name="Iida T."/>
            <person name="Fujita J."/>
            <person name="Nakamura S."/>
        </authorList>
    </citation>
    <scope>NUCLEOTIDE SEQUENCE [LARGE SCALE GENOMIC DNA]</scope>
    <source>
        <strain evidence="2 3">JCM 6391</strain>
    </source>
</reference>
<dbReference type="EMBL" id="AP022562">
    <property type="protein sequence ID" value="BBX13921.1"/>
    <property type="molecule type" value="Genomic_DNA"/>
</dbReference>
<keyword evidence="3" id="KW-1185">Reference proteome</keyword>
<dbReference type="KEGG" id="mnm:MNVM_30020"/>
<name>A0A7I7JRQ0_9MYCO</name>